<dbReference type="AlphaFoldDB" id="A0AAI9TV77"/>
<evidence type="ECO:0000313" key="1">
    <source>
        <dbReference type="EMBL" id="KAJ9493205.1"/>
    </source>
</evidence>
<sequence>MWRWPFAEGPNGFDDVIRASVHYRLLKDLPTPKPAAKRSANLLQIHFRFTSDSLQIHFRLRYESGSILLPGNMNQ</sequence>
<organism evidence="1 2">
    <name type="scientific">Penicillium thymicola</name>
    <dbReference type="NCBI Taxonomy" id="293382"/>
    <lineage>
        <taxon>Eukaryota</taxon>
        <taxon>Fungi</taxon>
        <taxon>Dikarya</taxon>
        <taxon>Ascomycota</taxon>
        <taxon>Pezizomycotina</taxon>
        <taxon>Eurotiomycetes</taxon>
        <taxon>Eurotiomycetidae</taxon>
        <taxon>Eurotiales</taxon>
        <taxon>Aspergillaceae</taxon>
        <taxon>Penicillium</taxon>
    </lineage>
</organism>
<reference evidence="1" key="1">
    <citation type="submission" date="2015-06" db="EMBL/GenBank/DDBJ databases">
        <authorList>
            <person name="Nguyen H."/>
        </authorList>
    </citation>
    <scope>NUCLEOTIDE SEQUENCE</scope>
    <source>
        <strain evidence="1">DAOM 180753</strain>
    </source>
</reference>
<protein>
    <submittedName>
        <fullName evidence="1">Uncharacterized protein</fullName>
    </submittedName>
</protein>
<accession>A0AAI9TV77</accession>
<keyword evidence="2" id="KW-1185">Reference proteome</keyword>
<proteinExistence type="predicted"/>
<name>A0AAI9TV77_PENTH</name>
<dbReference type="Proteomes" id="UP001227192">
    <property type="component" value="Unassembled WGS sequence"/>
</dbReference>
<dbReference type="EMBL" id="LACB01000001">
    <property type="protein sequence ID" value="KAJ9493205.1"/>
    <property type="molecule type" value="Genomic_DNA"/>
</dbReference>
<gene>
    <name evidence="1" type="ORF">VN97_g41</name>
</gene>
<reference evidence="1" key="2">
    <citation type="journal article" date="2016" name="Fungal Biol.">
        <title>Ochratoxin A production by Penicillium thymicola.</title>
        <authorList>
            <person name="Nguyen H.D.T."/>
            <person name="McMullin D.R."/>
            <person name="Ponomareva E."/>
            <person name="Riley R."/>
            <person name="Pomraning K.R."/>
            <person name="Baker S.E."/>
            <person name="Seifert K.A."/>
        </authorList>
    </citation>
    <scope>NUCLEOTIDE SEQUENCE</scope>
    <source>
        <strain evidence="1">DAOM 180753</strain>
    </source>
</reference>
<evidence type="ECO:0000313" key="2">
    <source>
        <dbReference type="Proteomes" id="UP001227192"/>
    </source>
</evidence>
<comment type="caution">
    <text evidence="1">The sequence shown here is derived from an EMBL/GenBank/DDBJ whole genome shotgun (WGS) entry which is preliminary data.</text>
</comment>